<keyword evidence="2" id="KW-1133">Transmembrane helix</keyword>
<evidence type="ECO:0000313" key="4">
    <source>
        <dbReference type="EMBL" id="KKQ37984.1"/>
    </source>
</evidence>
<keyword evidence="2" id="KW-0812">Transmembrane</keyword>
<accession>A0A0G0JME5</accession>
<proteinExistence type="predicted"/>
<dbReference type="Gene3D" id="2.60.40.3710">
    <property type="match status" value="1"/>
</dbReference>
<organism evidence="4 5">
    <name type="scientific">Candidatus Roizmanbacteria bacterium GW2011_GWA2_37_7</name>
    <dbReference type="NCBI Taxonomy" id="1618481"/>
    <lineage>
        <taxon>Bacteria</taxon>
        <taxon>Candidatus Roizmaniibacteriota</taxon>
    </lineage>
</organism>
<name>A0A0G0JME5_9BACT</name>
<dbReference type="AlphaFoldDB" id="A0A0G0JME5"/>
<evidence type="ECO:0000313" key="5">
    <source>
        <dbReference type="Proteomes" id="UP000034471"/>
    </source>
</evidence>
<dbReference type="Pfam" id="PF13205">
    <property type="entry name" value="Big_5"/>
    <property type="match status" value="1"/>
</dbReference>
<feature type="transmembrane region" description="Helical" evidence="2">
    <location>
        <begin position="6"/>
        <end position="27"/>
    </location>
</feature>
<keyword evidence="1" id="KW-0732">Signal</keyword>
<dbReference type="EMBL" id="LBTJ01000021">
    <property type="protein sequence ID" value="KKQ37984.1"/>
    <property type="molecule type" value="Genomic_DNA"/>
</dbReference>
<evidence type="ECO:0000256" key="2">
    <source>
        <dbReference type="SAM" id="Phobius"/>
    </source>
</evidence>
<feature type="domain" description="SbsA Ig-like" evidence="3">
    <location>
        <begin position="62"/>
        <end position="134"/>
    </location>
</feature>
<keyword evidence="2" id="KW-0472">Membrane</keyword>
<gene>
    <name evidence="4" type="ORF">US54_C0021G0011</name>
</gene>
<comment type="caution">
    <text evidence="4">The sequence shown here is derived from an EMBL/GenBank/DDBJ whole genome shotgun (WGS) entry which is preliminary data.</text>
</comment>
<evidence type="ECO:0000256" key="1">
    <source>
        <dbReference type="ARBA" id="ARBA00022729"/>
    </source>
</evidence>
<protein>
    <recommendedName>
        <fullName evidence="3">SbsA Ig-like domain-containing protein</fullName>
    </recommendedName>
</protein>
<dbReference type="Proteomes" id="UP000034471">
    <property type="component" value="Unassembled WGS sequence"/>
</dbReference>
<evidence type="ECO:0000259" key="3">
    <source>
        <dbReference type="Pfam" id="PF13205"/>
    </source>
</evidence>
<reference evidence="4 5" key="1">
    <citation type="journal article" date="2015" name="Nature">
        <title>rRNA introns, odd ribosomes, and small enigmatic genomes across a large radiation of phyla.</title>
        <authorList>
            <person name="Brown C.T."/>
            <person name="Hug L.A."/>
            <person name="Thomas B.C."/>
            <person name="Sharon I."/>
            <person name="Castelle C.J."/>
            <person name="Singh A."/>
            <person name="Wilkins M.J."/>
            <person name="Williams K.H."/>
            <person name="Banfield J.F."/>
        </authorList>
    </citation>
    <scope>NUCLEOTIDE SEQUENCE [LARGE SCALE GENOMIC DNA]</scope>
</reference>
<dbReference type="InterPro" id="IPR032812">
    <property type="entry name" value="SbsA_Ig"/>
</dbReference>
<sequence length="247" mass="28286">MQQKRFIIIIGILGLILISIIVGYVFIRQQKNSINQPDISPSPSIENPTGIVIPTSMIKPNELDIVTVSPDDKKQNIDRNNPIKITFSQPFTMQEIEFYISPHTPASLNIEGNILVIRPSDVWDSGTEYTYSVNFPSDITKVRLYSFSTVGPTPAYLPDTAPEDYFQAELQKQKENRTDMYVANQTPYENTSFQISSEYITVAPAHFYFTVISKIADQERLKQEVNEWLQSLDLRPDQISKLDIRYQ</sequence>
<dbReference type="STRING" id="1618481.US54_C0021G0011"/>